<gene>
    <name evidence="2" type="ordered locus">HS_0965</name>
</gene>
<evidence type="ECO:0000313" key="2">
    <source>
        <dbReference type="EMBL" id="ABI25240.1"/>
    </source>
</evidence>
<proteinExistence type="predicted"/>
<dbReference type="KEGG" id="hso:HS_0965"/>
<dbReference type="HOGENOM" id="CLU_2682662_0_0_6"/>
<sequence length="74" mass="8838">MRGFLAETLEMAQKNKIKKIFFHILMMLFKIISSILPKKRNKTNKRSVNQAINFIIFVDVELYNEMNYVDFACF</sequence>
<protein>
    <submittedName>
        <fullName evidence="2">Uncharacterized protein</fullName>
    </submittedName>
</protein>
<evidence type="ECO:0000256" key="1">
    <source>
        <dbReference type="SAM" id="Phobius"/>
    </source>
</evidence>
<dbReference type="AlphaFoldDB" id="Q0I3A0"/>
<keyword evidence="1" id="KW-0812">Transmembrane</keyword>
<reference evidence="2" key="1">
    <citation type="submission" date="2006-08" db="EMBL/GenBank/DDBJ databases">
        <title>Complete genome sequence of Haemophilus somnus 129PT.</title>
        <authorList>
            <person name="Copeland A."/>
            <person name="Lucas S."/>
            <person name="Lapidus A."/>
            <person name="Barry K."/>
            <person name="Glavina del Rio T."/>
            <person name="Hammon N."/>
            <person name="Dalin E."/>
            <person name="Tice H."/>
            <person name="Pitluck S."/>
            <person name="Brettin T.S."/>
            <person name="Bruce D."/>
            <person name="Challacombe J.F."/>
            <person name="Chertkov O."/>
            <person name="Detter J.C."/>
            <person name="Gilna P."/>
            <person name="Han S."/>
            <person name="Misra M."/>
            <person name="Tapia R."/>
            <person name="Thayer N.N."/>
            <person name="Xie G."/>
            <person name="Inzana T.J."/>
            <person name="Duncan A.J."/>
            <person name="Siddaramppa S."/>
            <person name="Richardson P."/>
        </authorList>
    </citation>
    <scope>NUCLEOTIDE SEQUENCE</scope>
    <source>
        <strain evidence="2">129PT</strain>
    </source>
</reference>
<accession>Q0I3A0</accession>
<keyword evidence="1" id="KW-0472">Membrane</keyword>
<feature type="transmembrane region" description="Helical" evidence="1">
    <location>
        <begin position="20"/>
        <end position="37"/>
    </location>
</feature>
<keyword evidence="1" id="KW-1133">Transmembrane helix</keyword>
<dbReference type="EMBL" id="CP000436">
    <property type="protein sequence ID" value="ABI25240.1"/>
    <property type="molecule type" value="Genomic_DNA"/>
</dbReference>
<organism evidence="2">
    <name type="scientific">Histophilus somni (strain 129Pt)</name>
    <name type="common">Haemophilus somnus</name>
    <dbReference type="NCBI Taxonomy" id="205914"/>
    <lineage>
        <taxon>Bacteria</taxon>
        <taxon>Pseudomonadati</taxon>
        <taxon>Pseudomonadota</taxon>
        <taxon>Gammaproteobacteria</taxon>
        <taxon>Pasteurellales</taxon>
        <taxon>Pasteurellaceae</taxon>
        <taxon>Histophilus</taxon>
    </lineage>
</organism>
<name>Q0I3A0_HISS1</name>